<feature type="region of interest" description="Disordered" evidence="1">
    <location>
        <begin position="1"/>
        <end position="33"/>
    </location>
</feature>
<gene>
    <name evidence="2" type="ORF">scyTo_0017801</name>
</gene>
<dbReference type="AlphaFoldDB" id="A0A401Q0K8"/>
<evidence type="ECO:0000313" key="3">
    <source>
        <dbReference type="Proteomes" id="UP000288216"/>
    </source>
</evidence>
<evidence type="ECO:0000313" key="2">
    <source>
        <dbReference type="EMBL" id="GCB78898.1"/>
    </source>
</evidence>
<proteinExistence type="predicted"/>
<dbReference type="Proteomes" id="UP000288216">
    <property type="component" value="Unassembled WGS sequence"/>
</dbReference>
<sequence>MRTACSESPGVARASPATGGCQSQHPGQDGAGALCAMSERVHGQSADACQEFSQSRPDILDPIFEVEPAYDRLVKLIN</sequence>
<name>A0A401Q0K8_SCYTO</name>
<reference evidence="2 3" key="1">
    <citation type="journal article" date="2018" name="Nat. Ecol. Evol.">
        <title>Shark genomes provide insights into elasmobranch evolution and the origin of vertebrates.</title>
        <authorList>
            <person name="Hara Y"/>
            <person name="Yamaguchi K"/>
            <person name="Onimaru K"/>
            <person name="Kadota M"/>
            <person name="Koyanagi M"/>
            <person name="Keeley SD"/>
            <person name="Tatsumi K"/>
            <person name="Tanaka K"/>
            <person name="Motone F"/>
            <person name="Kageyama Y"/>
            <person name="Nozu R"/>
            <person name="Adachi N"/>
            <person name="Nishimura O"/>
            <person name="Nakagawa R"/>
            <person name="Tanegashima C"/>
            <person name="Kiyatake I"/>
            <person name="Matsumoto R"/>
            <person name="Murakumo K"/>
            <person name="Nishida K"/>
            <person name="Terakita A"/>
            <person name="Kuratani S"/>
            <person name="Sato K"/>
            <person name="Hyodo S Kuraku.S."/>
        </authorList>
    </citation>
    <scope>NUCLEOTIDE SEQUENCE [LARGE SCALE GENOMIC DNA]</scope>
</reference>
<evidence type="ECO:0000256" key="1">
    <source>
        <dbReference type="SAM" id="MobiDB-lite"/>
    </source>
</evidence>
<keyword evidence="3" id="KW-1185">Reference proteome</keyword>
<accession>A0A401Q0K8</accession>
<dbReference type="EMBL" id="BFAA01011877">
    <property type="protein sequence ID" value="GCB78898.1"/>
    <property type="molecule type" value="Genomic_DNA"/>
</dbReference>
<organism evidence="2 3">
    <name type="scientific">Scyliorhinus torazame</name>
    <name type="common">Cloudy catshark</name>
    <name type="synonym">Catulus torazame</name>
    <dbReference type="NCBI Taxonomy" id="75743"/>
    <lineage>
        <taxon>Eukaryota</taxon>
        <taxon>Metazoa</taxon>
        <taxon>Chordata</taxon>
        <taxon>Craniata</taxon>
        <taxon>Vertebrata</taxon>
        <taxon>Chondrichthyes</taxon>
        <taxon>Elasmobranchii</taxon>
        <taxon>Galeomorphii</taxon>
        <taxon>Galeoidea</taxon>
        <taxon>Carcharhiniformes</taxon>
        <taxon>Scyliorhinidae</taxon>
        <taxon>Scyliorhinus</taxon>
    </lineage>
</organism>
<feature type="non-terminal residue" evidence="2">
    <location>
        <position position="78"/>
    </location>
</feature>
<comment type="caution">
    <text evidence="2">The sequence shown here is derived from an EMBL/GenBank/DDBJ whole genome shotgun (WGS) entry which is preliminary data.</text>
</comment>
<protein>
    <submittedName>
        <fullName evidence="2">Uncharacterized protein</fullName>
    </submittedName>
</protein>